<evidence type="ECO:0000313" key="3">
    <source>
        <dbReference type="Proteomes" id="UP001151760"/>
    </source>
</evidence>
<feature type="compositionally biased region" description="Polar residues" evidence="1">
    <location>
        <begin position="30"/>
        <end position="47"/>
    </location>
</feature>
<dbReference type="Proteomes" id="UP001151760">
    <property type="component" value="Unassembled WGS sequence"/>
</dbReference>
<comment type="caution">
    <text evidence="2">The sequence shown here is derived from an EMBL/GenBank/DDBJ whole genome shotgun (WGS) entry which is preliminary data.</text>
</comment>
<reference evidence="2" key="2">
    <citation type="submission" date="2022-01" db="EMBL/GenBank/DDBJ databases">
        <authorList>
            <person name="Yamashiro T."/>
            <person name="Shiraishi A."/>
            <person name="Satake H."/>
            <person name="Nakayama K."/>
        </authorList>
    </citation>
    <scope>NUCLEOTIDE SEQUENCE</scope>
</reference>
<gene>
    <name evidence="2" type="ORF">Tco_0821899</name>
</gene>
<evidence type="ECO:0000313" key="2">
    <source>
        <dbReference type="EMBL" id="GJT00730.1"/>
    </source>
</evidence>
<protein>
    <submittedName>
        <fullName evidence="2">Uncharacterized protein</fullName>
    </submittedName>
</protein>
<keyword evidence="3" id="KW-1185">Reference proteome</keyword>
<reference evidence="2" key="1">
    <citation type="journal article" date="2022" name="Int. J. Mol. Sci.">
        <title>Draft Genome of Tanacetum Coccineum: Genomic Comparison of Closely Related Tanacetum-Family Plants.</title>
        <authorList>
            <person name="Yamashiro T."/>
            <person name="Shiraishi A."/>
            <person name="Nakayama K."/>
            <person name="Satake H."/>
        </authorList>
    </citation>
    <scope>NUCLEOTIDE SEQUENCE</scope>
</reference>
<sequence length="254" mass="28635">MDLDFAADGNLRELSGKEAWNIAWDKVENPSPQSTPQVHPSFEENTSPVTYPDEVEEIIRIPIEVEPLDETPLEDLGLNTCNHDIPLSSSLGSEKGLKSPVKPHSMDSFRMKVVENSTIHILPSPHVAPFHLKDMYCYHHPCLGDPKKHYGFKPGLLGHSGSLGVDFSNMEMIENEWELESKEVSCLGRILNSPVRPKEVKKVRIKETHHLEHILQQPILQHLTPSHNNGVYHYYHPHLNSSVGEPSPLSVKYG</sequence>
<accession>A0ABQ5ADJ1</accession>
<proteinExistence type="predicted"/>
<dbReference type="EMBL" id="BQNB010012218">
    <property type="protein sequence ID" value="GJT00730.1"/>
    <property type="molecule type" value="Genomic_DNA"/>
</dbReference>
<name>A0ABQ5ADJ1_9ASTR</name>
<organism evidence="2 3">
    <name type="scientific">Tanacetum coccineum</name>
    <dbReference type="NCBI Taxonomy" id="301880"/>
    <lineage>
        <taxon>Eukaryota</taxon>
        <taxon>Viridiplantae</taxon>
        <taxon>Streptophyta</taxon>
        <taxon>Embryophyta</taxon>
        <taxon>Tracheophyta</taxon>
        <taxon>Spermatophyta</taxon>
        <taxon>Magnoliopsida</taxon>
        <taxon>eudicotyledons</taxon>
        <taxon>Gunneridae</taxon>
        <taxon>Pentapetalae</taxon>
        <taxon>asterids</taxon>
        <taxon>campanulids</taxon>
        <taxon>Asterales</taxon>
        <taxon>Asteraceae</taxon>
        <taxon>Asteroideae</taxon>
        <taxon>Anthemideae</taxon>
        <taxon>Anthemidinae</taxon>
        <taxon>Tanacetum</taxon>
    </lineage>
</organism>
<feature type="region of interest" description="Disordered" evidence="1">
    <location>
        <begin position="27"/>
        <end position="47"/>
    </location>
</feature>
<evidence type="ECO:0000256" key="1">
    <source>
        <dbReference type="SAM" id="MobiDB-lite"/>
    </source>
</evidence>